<feature type="transmembrane region" description="Helical" evidence="8">
    <location>
        <begin position="6"/>
        <end position="24"/>
    </location>
</feature>
<evidence type="ECO:0000256" key="7">
    <source>
        <dbReference type="RuleBase" id="RU003942"/>
    </source>
</evidence>
<dbReference type="GO" id="GO:0022857">
    <property type="term" value="F:transmembrane transporter activity"/>
    <property type="evidence" value="ECO:0007669"/>
    <property type="project" value="InterPro"/>
</dbReference>
<evidence type="ECO:0000256" key="1">
    <source>
        <dbReference type="ARBA" id="ARBA00004651"/>
    </source>
</evidence>
<evidence type="ECO:0000256" key="6">
    <source>
        <dbReference type="ARBA" id="ARBA00023136"/>
    </source>
</evidence>
<dbReference type="AlphaFoldDB" id="A0A8J7PNC9"/>
<name>A0A8J7PNC9_9BACT</name>
<comment type="similarity">
    <text evidence="7">Belongs to the drug/metabolite transporter (DMT) superfamily. Small multidrug resistance (SMR) (TC 2.A.7.1) family.</text>
</comment>
<evidence type="ECO:0000256" key="8">
    <source>
        <dbReference type="SAM" id="Phobius"/>
    </source>
</evidence>
<dbReference type="Pfam" id="PF00893">
    <property type="entry name" value="Multi_Drug_Res"/>
    <property type="match status" value="1"/>
</dbReference>
<keyword evidence="3" id="KW-1003">Cell membrane</keyword>
<reference evidence="9" key="1">
    <citation type="submission" date="2021-02" db="EMBL/GenBank/DDBJ databases">
        <title>Genome-Resolved Metagenomics of a Microbial Community Performing Photosynthetic Biological Nutrient Removal.</title>
        <authorList>
            <person name="Mcdaniel E.A."/>
        </authorList>
    </citation>
    <scope>NUCLEOTIDE SEQUENCE</scope>
    <source>
        <strain evidence="9">UWPOB_OBS1</strain>
    </source>
</reference>
<keyword evidence="6 8" id="KW-0472">Membrane</keyword>
<keyword evidence="4 7" id="KW-0812">Transmembrane</keyword>
<dbReference type="Proteomes" id="UP000664277">
    <property type="component" value="Unassembled WGS sequence"/>
</dbReference>
<protein>
    <submittedName>
        <fullName evidence="9">Multidrug efflux SMR transporter</fullName>
    </submittedName>
</protein>
<feature type="transmembrane region" description="Helical" evidence="8">
    <location>
        <begin position="85"/>
        <end position="103"/>
    </location>
</feature>
<dbReference type="PANTHER" id="PTHR30561">
    <property type="entry name" value="SMR FAMILY PROTON-DEPENDENT DRUG EFFLUX TRANSPORTER SUGE"/>
    <property type="match status" value="1"/>
</dbReference>
<evidence type="ECO:0000313" key="9">
    <source>
        <dbReference type="EMBL" id="MBN8662040.1"/>
    </source>
</evidence>
<gene>
    <name evidence="9" type="ORF">J0M35_16860</name>
</gene>
<dbReference type="InterPro" id="IPR037185">
    <property type="entry name" value="EmrE-like"/>
</dbReference>
<evidence type="ECO:0000256" key="4">
    <source>
        <dbReference type="ARBA" id="ARBA00022692"/>
    </source>
</evidence>
<evidence type="ECO:0000256" key="2">
    <source>
        <dbReference type="ARBA" id="ARBA00022448"/>
    </source>
</evidence>
<keyword evidence="5 8" id="KW-1133">Transmembrane helix</keyword>
<proteinExistence type="inferred from homology"/>
<dbReference type="Gene3D" id="1.10.3730.20">
    <property type="match status" value="1"/>
</dbReference>
<organism evidence="9 10">
    <name type="scientific">Candidatus Obscuribacter phosphatis</name>
    <dbReference type="NCBI Taxonomy" id="1906157"/>
    <lineage>
        <taxon>Bacteria</taxon>
        <taxon>Bacillati</taxon>
        <taxon>Candidatus Melainabacteria</taxon>
        <taxon>Candidatus Obscuribacterales</taxon>
        <taxon>Candidatus Obscuribacteraceae</taxon>
        <taxon>Candidatus Obscuribacter</taxon>
    </lineage>
</organism>
<dbReference type="InterPro" id="IPR045324">
    <property type="entry name" value="Small_multidrug_res"/>
</dbReference>
<dbReference type="FunFam" id="1.10.3730.20:FF:000001">
    <property type="entry name" value="Quaternary ammonium compound resistance transporter SugE"/>
    <property type="match status" value="1"/>
</dbReference>
<evidence type="ECO:0000256" key="5">
    <source>
        <dbReference type="ARBA" id="ARBA00022989"/>
    </source>
</evidence>
<dbReference type="GO" id="GO:0005886">
    <property type="term" value="C:plasma membrane"/>
    <property type="evidence" value="ECO:0007669"/>
    <property type="project" value="UniProtKB-SubCell"/>
</dbReference>
<comment type="subcellular location">
    <subcellularLocation>
        <location evidence="1 7">Cell membrane</location>
        <topology evidence="1 7">Multi-pass membrane protein</topology>
    </subcellularLocation>
</comment>
<dbReference type="PANTHER" id="PTHR30561:SF0">
    <property type="entry name" value="GUANIDINIUM EXPORTER"/>
    <property type="match status" value="1"/>
</dbReference>
<keyword evidence="2" id="KW-0813">Transport</keyword>
<feature type="transmembrane region" description="Helical" evidence="8">
    <location>
        <begin position="31"/>
        <end position="50"/>
    </location>
</feature>
<dbReference type="EMBL" id="JAFLCK010000029">
    <property type="protein sequence ID" value="MBN8662040.1"/>
    <property type="molecule type" value="Genomic_DNA"/>
</dbReference>
<feature type="transmembrane region" description="Helical" evidence="8">
    <location>
        <begin position="56"/>
        <end position="78"/>
    </location>
</feature>
<dbReference type="InterPro" id="IPR000390">
    <property type="entry name" value="Small_drug/metabolite_transptr"/>
</dbReference>
<sequence>MSWLYLFFAGLFEIGWAVGFKLGASPAKPGVLALTIVSLVLSMVLLALAMKELPFGTAYAVWTGIGVAGTFVIGLSCFGDPVNPLRIASFVFLLLGLIGLKLSSSS</sequence>
<evidence type="ECO:0000256" key="3">
    <source>
        <dbReference type="ARBA" id="ARBA00022475"/>
    </source>
</evidence>
<comment type="caution">
    <text evidence="9">The sequence shown here is derived from an EMBL/GenBank/DDBJ whole genome shotgun (WGS) entry which is preliminary data.</text>
</comment>
<evidence type="ECO:0000313" key="10">
    <source>
        <dbReference type="Proteomes" id="UP000664277"/>
    </source>
</evidence>
<accession>A0A8J7PNC9</accession>
<dbReference type="SUPFAM" id="SSF103481">
    <property type="entry name" value="Multidrug resistance efflux transporter EmrE"/>
    <property type="match status" value="1"/>
</dbReference>